<sequence length="49" mass="5109">MKLAIFTSLIAATAAFAPVAPKVHTPNTQLSASPSDRRIFVSSAFSAAF</sequence>
<dbReference type="EMBL" id="BRXZ01004169">
    <property type="protein sequence ID" value="GMH69820.1"/>
    <property type="molecule type" value="Genomic_DNA"/>
</dbReference>
<feature type="chain" id="PRO_5040957249" evidence="1">
    <location>
        <begin position="16"/>
        <end position="49"/>
    </location>
</feature>
<reference evidence="2" key="1">
    <citation type="submission" date="2022-07" db="EMBL/GenBank/DDBJ databases">
        <title>Genome analysis of Parmales, a sister group of diatoms, reveals the evolutionary specialization of diatoms from phago-mixotrophs to photoautotrophs.</title>
        <authorList>
            <person name="Ban H."/>
            <person name="Sato S."/>
            <person name="Yoshikawa S."/>
            <person name="Kazumasa Y."/>
            <person name="Nakamura Y."/>
            <person name="Ichinomiya M."/>
            <person name="Saitoh K."/>
            <person name="Sato N."/>
            <person name="Blanc-Mathieu R."/>
            <person name="Endo H."/>
            <person name="Kuwata A."/>
            <person name="Ogata H."/>
        </authorList>
    </citation>
    <scope>NUCLEOTIDE SEQUENCE</scope>
</reference>
<keyword evidence="1" id="KW-0732">Signal</keyword>
<evidence type="ECO:0000313" key="2">
    <source>
        <dbReference type="EMBL" id="GMH69820.1"/>
    </source>
</evidence>
<feature type="non-terminal residue" evidence="2">
    <location>
        <position position="49"/>
    </location>
</feature>
<name>A0A9W7AL89_9STRA</name>
<dbReference type="AlphaFoldDB" id="A0A9W7AL89"/>
<accession>A0A9W7AL89</accession>
<keyword evidence="3" id="KW-1185">Reference proteome</keyword>
<evidence type="ECO:0000256" key="1">
    <source>
        <dbReference type="SAM" id="SignalP"/>
    </source>
</evidence>
<comment type="caution">
    <text evidence="2">The sequence shown here is derived from an EMBL/GenBank/DDBJ whole genome shotgun (WGS) entry which is preliminary data.</text>
</comment>
<organism evidence="2 3">
    <name type="scientific">Triparma retinervis</name>
    <dbReference type="NCBI Taxonomy" id="2557542"/>
    <lineage>
        <taxon>Eukaryota</taxon>
        <taxon>Sar</taxon>
        <taxon>Stramenopiles</taxon>
        <taxon>Ochrophyta</taxon>
        <taxon>Bolidophyceae</taxon>
        <taxon>Parmales</taxon>
        <taxon>Triparmaceae</taxon>
        <taxon>Triparma</taxon>
    </lineage>
</organism>
<protein>
    <submittedName>
        <fullName evidence="2">Uncharacterized protein</fullName>
    </submittedName>
</protein>
<feature type="signal peptide" evidence="1">
    <location>
        <begin position="1"/>
        <end position="15"/>
    </location>
</feature>
<dbReference type="Proteomes" id="UP001165082">
    <property type="component" value="Unassembled WGS sequence"/>
</dbReference>
<evidence type="ECO:0000313" key="3">
    <source>
        <dbReference type="Proteomes" id="UP001165082"/>
    </source>
</evidence>
<gene>
    <name evidence="2" type="ORF">TrRE_jg555</name>
</gene>
<proteinExistence type="predicted"/>